<dbReference type="InParanoid" id="J9EBM2"/>
<keyword evidence="5" id="KW-1185">Reference proteome</keyword>
<dbReference type="EMBL" id="ADBV01015348">
    <property type="protein sequence ID" value="EJW72799.1"/>
    <property type="molecule type" value="Genomic_DNA"/>
</dbReference>
<dbReference type="Proteomes" id="UP000004810">
    <property type="component" value="Unassembled WGS sequence"/>
</dbReference>
<sequence length="145" mass="17031">MHSKDVLKIVQLECEKKKVEEENNKLIDKLKNAEMDIKYAQTSWMMLCEWQNKIGETLYAKENGSDEKELNFFQKLSAKMAKIMPDATKKIELVSKWNEEDVNAAVNFFEKSMFIVQQENPQFETLVEMVAAHNEKTRSEVRQVH</sequence>
<feature type="coiled-coil region" evidence="1">
    <location>
        <begin position="9"/>
        <end position="36"/>
    </location>
</feature>
<keyword evidence="1" id="KW-0175">Coiled coil</keyword>
<evidence type="ECO:0000313" key="4">
    <source>
        <dbReference type="Proteomes" id="UP000004810"/>
    </source>
</evidence>
<accession>J9EBM2</accession>
<evidence type="ECO:0000313" key="2">
    <source>
        <dbReference type="EMBL" id="EJW72799.1"/>
    </source>
</evidence>
<reference evidence="2" key="1">
    <citation type="submission" date="2012-08" db="EMBL/GenBank/DDBJ databases">
        <title>The Genome Sequence of Wuchereria bancrofti.</title>
        <authorList>
            <consortium name="The Broad Institute Genome Sequencing Platform"/>
            <consortium name="Broad Institute Genome Sequencing Center for Infectious Disease"/>
            <person name="Nutman T.B."/>
            <person name="Fink D.L."/>
            <person name="Russ C."/>
            <person name="Young S."/>
            <person name="Zeng Q."/>
            <person name="Koehrsen M."/>
            <person name="Alvarado L."/>
            <person name="Berlin A."/>
            <person name="Borenstein D."/>
            <person name="Chapman S.B."/>
            <person name="Chen Z."/>
            <person name="Engels R."/>
            <person name="Freedman E."/>
            <person name="Gellesch M."/>
            <person name="Goldberg J."/>
            <person name="Griggs A."/>
            <person name="Gujja S."/>
            <person name="Heilman E.R."/>
            <person name="Heiman D."/>
            <person name="Hepburn T."/>
            <person name="Howarth C."/>
            <person name="Jen D."/>
            <person name="Larson L."/>
            <person name="Lewis B."/>
            <person name="Mehta T."/>
            <person name="Park D."/>
            <person name="Pearson M."/>
            <person name="Richards J."/>
            <person name="Roberts A."/>
            <person name="Saif S."/>
            <person name="Shea T."/>
            <person name="Shenoy N."/>
            <person name="Sisk P."/>
            <person name="Stolte C."/>
            <person name="Sykes S."/>
            <person name="Walk T."/>
            <person name="White J."/>
            <person name="Yandava C."/>
            <person name="Haas B."/>
            <person name="Henn M.R."/>
            <person name="Nusbaum C."/>
            <person name="Birren B."/>
        </authorList>
    </citation>
    <scope>NUCLEOTIDE SEQUENCE</scope>
</reference>
<organism evidence="2 4">
    <name type="scientific">Wuchereria bancrofti</name>
    <dbReference type="NCBI Taxonomy" id="6293"/>
    <lineage>
        <taxon>Eukaryota</taxon>
        <taxon>Metazoa</taxon>
        <taxon>Ecdysozoa</taxon>
        <taxon>Nematoda</taxon>
        <taxon>Chromadorea</taxon>
        <taxon>Rhabditida</taxon>
        <taxon>Spirurina</taxon>
        <taxon>Spiruromorpha</taxon>
        <taxon>Filarioidea</taxon>
        <taxon>Onchocercidae</taxon>
        <taxon>Wuchereria</taxon>
    </lineage>
</organism>
<protein>
    <submittedName>
        <fullName evidence="2">Uncharacterized protein</fullName>
    </submittedName>
</protein>
<reference evidence="3 5" key="3">
    <citation type="submission" date="2018-11" db="EMBL/GenBank/DDBJ databases">
        <authorList>
            <consortium name="Pathogen Informatics"/>
        </authorList>
    </citation>
    <scope>NUCLEOTIDE SEQUENCE [LARGE SCALE GENOMIC DNA]</scope>
</reference>
<gene>
    <name evidence="3" type="ORF">WBA_LOCUS8625</name>
    <name evidence="2" type="ORF">WUBG_16295</name>
</gene>
<proteinExistence type="predicted"/>
<evidence type="ECO:0000313" key="5">
    <source>
        <dbReference type="Proteomes" id="UP000270924"/>
    </source>
</evidence>
<dbReference type="AlphaFoldDB" id="J9EBM2"/>
<name>J9EBM2_WUCBA</name>
<dbReference type="EMBL" id="UYWW01007404">
    <property type="protein sequence ID" value="VDM15239.1"/>
    <property type="molecule type" value="Genomic_DNA"/>
</dbReference>
<reference evidence="4" key="2">
    <citation type="submission" date="2012-08" db="EMBL/GenBank/DDBJ databases">
        <title>The Genome Sequence of Wuchereria bancrofti.</title>
        <authorList>
            <person name="Nutman T.B."/>
            <person name="Fink D.L."/>
            <person name="Russ C."/>
            <person name="Young S."/>
            <person name="Zeng Q."/>
            <person name="Koehrsen M."/>
            <person name="Alvarado L."/>
            <person name="Berlin A."/>
            <person name="Chapman S.B."/>
            <person name="Chen Z."/>
            <person name="Freedman E."/>
            <person name="Gellesch M."/>
            <person name="Goldberg J."/>
            <person name="Griggs A."/>
            <person name="Gujja S."/>
            <person name="Heilman E.R."/>
            <person name="Heiman D."/>
            <person name="Hepburn T."/>
            <person name="Howarth C."/>
            <person name="Jen D."/>
            <person name="Larson L."/>
            <person name="Lewis B."/>
            <person name="Mehta T."/>
            <person name="Park D."/>
            <person name="Pearson M."/>
            <person name="Roberts A."/>
            <person name="Saif S."/>
            <person name="Shea T."/>
            <person name="Shenoy N."/>
            <person name="Sisk P."/>
            <person name="Stolte C."/>
            <person name="Sykes S."/>
            <person name="Walk T."/>
            <person name="White J."/>
            <person name="Yandava C."/>
            <person name="Haas B."/>
            <person name="Henn M.R."/>
            <person name="Nusbaum C."/>
            <person name="Birren B."/>
        </authorList>
    </citation>
    <scope>NUCLEOTIDE SEQUENCE [LARGE SCALE GENOMIC DNA]</scope>
    <source>
        <strain evidence="4">NA</strain>
    </source>
</reference>
<evidence type="ECO:0000313" key="3">
    <source>
        <dbReference type="EMBL" id="VDM15239.1"/>
    </source>
</evidence>
<evidence type="ECO:0000256" key="1">
    <source>
        <dbReference type="SAM" id="Coils"/>
    </source>
</evidence>
<dbReference type="Proteomes" id="UP000270924">
    <property type="component" value="Unassembled WGS sequence"/>
</dbReference>